<accession>A0ABN1F2X4</accession>
<keyword evidence="4" id="KW-1185">Reference proteome</keyword>
<proteinExistence type="predicted"/>
<dbReference type="EMBL" id="BAAACA010000005">
    <property type="protein sequence ID" value="GAA0580471.1"/>
    <property type="molecule type" value="Genomic_DNA"/>
</dbReference>
<reference evidence="3 4" key="1">
    <citation type="journal article" date="2019" name="Int. J. Syst. Evol. Microbiol.">
        <title>The Global Catalogue of Microorganisms (GCM) 10K type strain sequencing project: providing services to taxonomists for standard genome sequencing and annotation.</title>
        <authorList>
            <consortium name="The Broad Institute Genomics Platform"/>
            <consortium name="The Broad Institute Genome Sequencing Center for Infectious Disease"/>
            <person name="Wu L."/>
            <person name="Ma J."/>
        </authorList>
    </citation>
    <scope>NUCLEOTIDE SEQUENCE [LARGE SCALE GENOMIC DNA]</scope>
    <source>
        <strain evidence="3 4">JCM 5067</strain>
    </source>
</reference>
<name>A0ABN1F2X4_9ACTN</name>
<protein>
    <recommendedName>
        <fullName evidence="5">WXG100 family type VII secretion target</fullName>
    </recommendedName>
</protein>
<dbReference type="Proteomes" id="UP001500668">
    <property type="component" value="Unassembled WGS sequence"/>
</dbReference>
<sequence>MPTYHEAMSTDLSKLGTAAGKWEEMAAKFKTLMDSYERDVHGISLGTSWLGVSAQAANGRFTVTLRELQGAQKEAKAVASILREAQTQLADLRGRIEAVRADAVKDGMRVSDQGTVTFDSERLTQGERTAYVHDPSFQQSARAKAGEWSERIAQAVKAVGDADAGIRLALNSAVLDSDILDGTVNGFNRNPLHSPYPSLEAAGKAAHMPKGRKDIAEWWHDLDPVTRGVLLRERGDELRTAGIMDPLYNWKSPDPGSGPFGAEKPTPRDVWLHAKALSIATAGDVLGETGASRNMLHYLSGTGKPLNLDVDRMLHEDSEFRSGIEQEHVAGNQDVWRKKALGEFYRAGGDKTVVVPVESPALHRTLKSDEWFHAVGSHAQNVSGMVTVSPNRDGGPPKVSVDYQVNVWDRYNWDKGKSTTFPGGIVIPDADMGRLHTVGIAQEFDMRGSSSTYTHDLTSHTAPGVTPADPGREGTRGDVSRGDEENR</sequence>
<evidence type="ECO:0000313" key="4">
    <source>
        <dbReference type="Proteomes" id="UP001500668"/>
    </source>
</evidence>
<evidence type="ECO:0000256" key="2">
    <source>
        <dbReference type="SAM" id="MobiDB-lite"/>
    </source>
</evidence>
<evidence type="ECO:0000256" key="1">
    <source>
        <dbReference type="SAM" id="Coils"/>
    </source>
</evidence>
<feature type="coiled-coil region" evidence="1">
    <location>
        <begin position="68"/>
        <end position="102"/>
    </location>
</feature>
<evidence type="ECO:0008006" key="5">
    <source>
        <dbReference type="Google" id="ProtNLM"/>
    </source>
</evidence>
<keyword evidence="1" id="KW-0175">Coiled coil</keyword>
<feature type="compositionally biased region" description="Basic and acidic residues" evidence="2">
    <location>
        <begin position="470"/>
        <end position="487"/>
    </location>
</feature>
<evidence type="ECO:0000313" key="3">
    <source>
        <dbReference type="EMBL" id="GAA0580471.1"/>
    </source>
</evidence>
<feature type="compositionally biased region" description="Polar residues" evidence="2">
    <location>
        <begin position="450"/>
        <end position="461"/>
    </location>
</feature>
<gene>
    <name evidence="3" type="ORF">GCM10010394_06290</name>
</gene>
<organism evidence="3 4">
    <name type="scientific">Streptomyces crystallinus</name>
    <dbReference type="NCBI Taxonomy" id="68191"/>
    <lineage>
        <taxon>Bacteria</taxon>
        <taxon>Bacillati</taxon>
        <taxon>Actinomycetota</taxon>
        <taxon>Actinomycetes</taxon>
        <taxon>Kitasatosporales</taxon>
        <taxon>Streptomycetaceae</taxon>
        <taxon>Streptomyces</taxon>
    </lineage>
</organism>
<feature type="region of interest" description="Disordered" evidence="2">
    <location>
        <begin position="450"/>
        <end position="487"/>
    </location>
</feature>
<comment type="caution">
    <text evidence="3">The sequence shown here is derived from an EMBL/GenBank/DDBJ whole genome shotgun (WGS) entry which is preliminary data.</text>
</comment>